<name>A0A0W1AJR9_9GAMM</name>
<proteinExistence type="predicted"/>
<dbReference type="EMBL" id="LNZC01000004">
    <property type="protein sequence ID" value="KTD81585.1"/>
    <property type="molecule type" value="Genomic_DNA"/>
</dbReference>
<evidence type="ECO:0000313" key="2">
    <source>
        <dbReference type="Proteomes" id="UP000054662"/>
    </source>
</evidence>
<protein>
    <submittedName>
        <fullName evidence="1">Uncharacterized protein</fullName>
    </submittedName>
</protein>
<dbReference type="OrthoDB" id="7597230at2"/>
<gene>
    <name evidence="1" type="ORF">Lwor_0623</name>
</gene>
<keyword evidence="2" id="KW-1185">Reference proteome</keyword>
<dbReference type="Proteomes" id="UP000054662">
    <property type="component" value="Unassembled WGS sequence"/>
</dbReference>
<dbReference type="RefSeq" id="WP_058492451.1">
    <property type="nucleotide sequence ID" value="NZ_CBCRUR010000006.1"/>
</dbReference>
<comment type="caution">
    <text evidence="1">The sequence shown here is derived from an EMBL/GenBank/DDBJ whole genome shotgun (WGS) entry which is preliminary data.</text>
</comment>
<dbReference type="AlphaFoldDB" id="A0A0W1AJR9"/>
<sequence length="82" mass="8854">MKTTSRTEKKYHAFDSSPRCVARTKGNNGIPCRCPGMTGKNHCLIHGCAKGSGAPRCSANALKHGRTTAQVKAFRIKIRGII</sequence>
<dbReference type="PATRIC" id="fig|45076.6.peg.685"/>
<evidence type="ECO:0000313" key="1">
    <source>
        <dbReference type="EMBL" id="KTD81585.1"/>
    </source>
</evidence>
<accession>A0A0W1AJR9</accession>
<organism evidence="1 2">
    <name type="scientific">Legionella worsleiensis</name>
    <dbReference type="NCBI Taxonomy" id="45076"/>
    <lineage>
        <taxon>Bacteria</taxon>
        <taxon>Pseudomonadati</taxon>
        <taxon>Pseudomonadota</taxon>
        <taxon>Gammaproteobacteria</taxon>
        <taxon>Legionellales</taxon>
        <taxon>Legionellaceae</taxon>
        <taxon>Legionella</taxon>
    </lineage>
</organism>
<reference evidence="1 2" key="1">
    <citation type="submission" date="2015-11" db="EMBL/GenBank/DDBJ databases">
        <title>Genomic analysis of 38 Legionella species identifies large and diverse effector repertoires.</title>
        <authorList>
            <person name="Burstein D."/>
            <person name="Amaro F."/>
            <person name="Zusman T."/>
            <person name="Lifshitz Z."/>
            <person name="Cohen O."/>
            <person name="Gilbert J.A."/>
            <person name="Pupko T."/>
            <person name="Shuman H.A."/>
            <person name="Segal G."/>
        </authorList>
    </citation>
    <scope>NUCLEOTIDE SEQUENCE [LARGE SCALE GENOMIC DNA]</scope>
    <source>
        <strain evidence="1 2">ATCC 49508</strain>
    </source>
</reference>